<feature type="transmembrane region" description="Helical" evidence="1">
    <location>
        <begin position="5"/>
        <end position="22"/>
    </location>
</feature>
<dbReference type="EMBL" id="CP126101">
    <property type="protein sequence ID" value="WHY50104.1"/>
    <property type="molecule type" value="Genomic_DNA"/>
</dbReference>
<evidence type="ECO:0000313" key="3">
    <source>
        <dbReference type="Proteomes" id="UP001178322"/>
    </source>
</evidence>
<name>A0AAX3WTP5_9BACI</name>
<dbReference type="Proteomes" id="UP001178322">
    <property type="component" value="Chromosome"/>
</dbReference>
<feature type="transmembrane region" description="Helical" evidence="1">
    <location>
        <begin position="34"/>
        <end position="54"/>
    </location>
</feature>
<keyword evidence="1" id="KW-0812">Transmembrane</keyword>
<evidence type="ECO:0000256" key="1">
    <source>
        <dbReference type="SAM" id="Phobius"/>
    </source>
</evidence>
<keyword evidence="1" id="KW-0472">Membrane</keyword>
<dbReference type="RefSeq" id="WP_283868800.1">
    <property type="nucleotide sequence ID" value="NZ_CP126101.1"/>
</dbReference>
<protein>
    <submittedName>
        <fullName evidence="2">Uncharacterized protein</fullName>
    </submittedName>
</protein>
<accession>A0AAX3WTP5</accession>
<sequence length="63" mass="7180">MRNIITGTLSIIIGLALGYLFIGKNQAPSNQSTLILIFIVAILALIPIYCKFYMEWKDEKEKF</sequence>
<organism evidence="2 3">
    <name type="scientific">Lysinibacillus pakistanensis</name>
    <dbReference type="NCBI Taxonomy" id="759811"/>
    <lineage>
        <taxon>Bacteria</taxon>
        <taxon>Bacillati</taxon>
        <taxon>Bacillota</taxon>
        <taxon>Bacilli</taxon>
        <taxon>Bacillales</taxon>
        <taxon>Bacillaceae</taxon>
        <taxon>Lysinibacillus</taxon>
    </lineage>
</organism>
<reference evidence="2" key="1">
    <citation type="submission" date="2023-05" db="EMBL/GenBank/DDBJ databases">
        <title>Comparative genomics of Bacillaceae isolates and their secondary metabolite potential.</title>
        <authorList>
            <person name="Song L."/>
            <person name="Nielsen L.J."/>
            <person name="Mohite O."/>
            <person name="Xu X."/>
            <person name="Weber T."/>
            <person name="Kovacs A.T."/>
        </authorList>
    </citation>
    <scope>NUCLEOTIDE SEQUENCE</scope>
    <source>
        <strain evidence="2">LY1</strain>
    </source>
</reference>
<proteinExistence type="predicted"/>
<dbReference type="AlphaFoldDB" id="A0AAX3WTP5"/>
<gene>
    <name evidence="2" type="ORF">QNH24_17460</name>
</gene>
<evidence type="ECO:0000313" key="2">
    <source>
        <dbReference type="EMBL" id="WHY50104.1"/>
    </source>
</evidence>
<keyword evidence="1" id="KW-1133">Transmembrane helix</keyword>